<evidence type="ECO:0000256" key="1">
    <source>
        <dbReference type="ARBA" id="ARBA00022946"/>
    </source>
</evidence>
<dbReference type="PANTHER" id="PTHR31750:SF4">
    <property type="entry name" value="LP06106P"/>
    <property type="match status" value="1"/>
</dbReference>
<dbReference type="InterPro" id="IPR024438">
    <property type="entry name" value="Staygreen"/>
</dbReference>
<protein>
    <submittedName>
        <fullName evidence="3">Staygreen protein</fullName>
    </submittedName>
</protein>
<evidence type="ECO:0000313" key="4">
    <source>
        <dbReference type="Proteomes" id="UP000036410"/>
    </source>
</evidence>
<dbReference type="Proteomes" id="UP000036410">
    <property type="component" value="Chromosome"/>
</dbReference>
<keyword evidence="1" id="KW-0809">Transit peptide</keyword>
<gene>
    <name evidence="3" type="ORF">AS52_02110</name>
</gene>
<dbReference type="Pfam" id="PF12638">
    <property type="entry name" value="Staygreen"/>
    <property type="match status" value="1"/>
</dbReference>
<feature type="domain" description="Staygreen protein" evidence="2">
    <location>
        <begin position="5"/>
        <end position="148"/>
    </location>
</feature>
<accession>A0A806U8W5</accession>
<reference evidence="3 4" key="1">
    <citation type="submission" date="2015-01" db="EMBL/GenBank/DDBJ databases">
        <title>Genome sequence of bacillus megaterium Q3.</title>
        <authorList>
            <person name="Wang Y."/>
            <person name="Luo K."/>
            <person name="Bai L."/>
            <person name="Luo F."/>
        </authorList>
    </citation>
    <scope>NUCLEOTIDE SEQUENCE [LARGE SCALE GENOMIC DNA]</scope>
    <source>
        <strain evidence="3 4">Q3</strain>
    </source>
</reference>
<dbReference type="EMBL" id="CP010586">
    <property type="protein sequence ID" value="AKP77075.1"/>
    <property type="molecule type" value="Genomic_DNA"/>
</dbReference>
<sequence>MTMSSFNSSKLSTTLIPPATSSYPVSGRKYTLTHSDTTGQLFLSIGCSYNNKAIDKNMRDEVLAALHVTDRQAVIQGEVFVSGGEFSREQAQLRYHIFRRELPLALEAIFYGDQAFFQHYPDLLNTPIYIYFVSTYQEFRGWSYYQTPKFYLKQTCSS</sequence>
<name>A0A806U8W5_PRIMG</name>
<dbReference type="PANTHER" id="PTHR31750">
    <property type="entry name" value="PROTEIN STAY-GREEN 1, CHLOROPLASTIC-RELATED"/>
    <property type="match status" value="1"/>
</dbReference>
<proteinExistence type="predicted"/>
<evidence type="ECO:0000259" key="2">
    <source>
        <dbReference type="Pfam" id="PF12638"/>
    </source>
</evidence>
<evidence type="ECO:0000313" key="3">
    <source>
        <dbReference type="EMBL" id="AKP77075.1"/>
    </source>
</evidence>
<organism evidence="3 4">
    <name type="scientific">Priestia megaterium Q3</name>
    <dbReference type="NCBI Taxonomy" id="1452722"/>
    <lineage>
        <taxon>Bacteria</taxon>
        <taxon>Bacillati</taxon>
        <taxon>Bacillota</taxon>
        <taxon>Bacilli</taxon>
        <taxon>Bacillales</taxon>
        <taxon>Bacillaceae</taxon>
        <taxon>Priestia</taxon>
    </lineage>
</organism>
<dbReference type="AlphaFoldDB" id="A0A806U8W5"/>